<protein>
    <submittedName>
        <fullName evidence="3">Putative glucose-6-phosphate 1-epimerase</fullName>
    </submittedName>
</protein>
<comment type="caution">
    <text evidence="3">The sequence shown here is derived from an EMBL/GenBank/DDBJ whole genome shotgun (WGS) entry which is preliminary data.</text>
</comment>
<organism evidence="3">
    <name type="scientific">Tanacetum cinerariifolium</name>
    <name type="common">Dalmatian daisy</name>
    <name type="synonym">Chrysanthemum cinerariifolium</name>
    <dbReference type="NCBI Taxonomy" id="118510"/>
    <lineage>
        <taxon>Eukaryota</taxon>
        <taxon>Viridiplantae</taxon>
        <taxon>Streptophyta</taxon>
        <taxon>Embryophyta</taxon>
        <taxon>Tracheophyta</taxon>
        <taxon>Spermatophyta</taxon>
        <taxon>Magnoliopsida</taxon>
        <taxon>eudicotyledons</taxon>
        <taxon>Gunneridae</taxon>
        <taxon>Pentapetalae</taxon>
        <taxon>asterids</taxon>
        <taxon>campanulids</taxon>
        <taxon>Asterales</taxon>
        <taxon>Asteraceae</taxon>
        <taxon>Asteroideae</taxon>
        <taxon>Anthemideae</taxon>
        <taxon>Anthemidinae</taxon>
        <taxon>Tanacetum</taxon>
    </lineage>
</organism>
<dbReference type="EMBL" id="BKCJ010351323">
    <property type="protein sequence ID" value="GEZ98381.1"/>
    <property type="molecule type" value="Genomic_DNA"/>
</dbReference>
<dbReference type="InterPro" id="IPR008183">
    <property type="entry name" value="Aldose_1/G6P_1-epimerase"/>
</dbReference>
<evidence type="ECO:0000313" key="3">
    <source>
        <dbReference type="EMBL" id="GFA07217.1"/>
    </source>
</evidence>
<feature type="non-terminal residue" evidence="3">
    <location>
        <position position="1"/>
    </location>
</feature>
<accession>A0A699J462</accession>
<feature type="region of interest" description="Disordered" evidence="1">
    <location>
        <begin position="92"/>
        <end position="113"/>
    </location>
</feature>
<evidence type="ECO:0000256" key="1">
    <source>
        <dbReference type="SAM" id="MobiDB-lite"/>
    </source>
</evidence>
<dbReference type="InterPro" id="IPR011013">
    <property type="entry name" value="Gal_mutarotase_sf_dom"/>
</dbReference>
<dbReference type="GO" id="GO:0005975">
    <property type="term" value="P:carbohydrate metabolic process"/>
    <property type="evidence" value="ECO:0007669"/>
    <property type="project" value="InterPro"/>
</dbReference>
<dbReference type="PANTHER" id="PTHR11122">
    <property type="entry name" value="APOSPORY-ASSOCIATED PROTEIN C-RELATED"/>
    <property type="match status" value="1"/>
</dbReference>
<proteinExistence type="predicted"/>
<reference evidence="3" key="1">
    <citation type="journal article" date="2019" name="Sci. Rep.">
        <title>Draft genome of Tanacetum cinerariifolium, the natural source of mosquito coil.</title>
        <authorList>
            <person name="Yamashiro T."/>
            <person name="Shiraishi A."/>
            <person name="Satake H."/>
            <person name="Nakayama K."/>
        </authorList>
    </citation>
    <scope>NUCLEOTIDE SEQUENCE</scope>
</reference>
<dbReference type="GO" id="GO:0047938">
    <property type="term" value="F:glucose-6-phosphate 1-epimerase activity"/>
    <property type="evidence" value="ECO:0007669"/>
    <property type="project" value="TreeGrafter"/>
</dbReference>
<dbReference type="Gene3D" id="2.70.98.10">
    <property type="match status" value="1"/>
</dbReference>
<evidence type="ECO:0000313" key="2">
    <source>
        <dbReference type="EMBL" id="GEZ98381.1"/>
    </source>
</evidence>
<sequence>DAFEEGVVLHGRKVYLFSVTIRYINVRDMTFQHPWDPSMYTPNGLVLSGVRTGSVVWNLWDQEAKDMVDFGDEEYKHMLCMKAAAVEKPNTLKSGEEWRGRQELSTVNKLSNP</sequence>
<dbReference type="PANTHER" id="PTHR11122:SF13">
    <property type="entry name" value="GLUCOSE-6-PHOSPHATE 1-EPIMERASE"/>
    <property type="match status" value="1"/>
</dbReference>
<dbReference type="AlphaFoldDB" id="A0A699J462"/>
<gene>
    <name evidence="2" type="ORF">Tci_570354</name>
    <name evidence="3" type="ORF">Tci_579189</name>
</gene>
<dbReference type="InterPro" id="IPR014718">
    <property type="entry name" value="GH-type_carb-bd"/>
</dbReference>
<dbReference type="EMBL" id="BKCJ010364612">
    <property type="protein sequence ID" value="GFA07217.1"/>
    <property type="molecule type" value="Genomic_DNA"/>
</dbReference>
<dbReference type="GO" id="GO:0030246">
    <property type="term" value="F:carbohydrate binding"/>
    <property type="evidence" value="ECO:0007669"/>
    <property type="project" value="InterPro"/>
</dbReference>
<dbReference type="SUPFAM" id="SSF74650">
    <property type="entry name" value="Galactose mutarotase-like"/>
    <property type="match status" value="1"/>
</dbReference>
<dbReference type="Pfam" id="PF01263">
    <property type="entry name" value="Aldose_epim"/>
    <property type="match status" value="1"/>
</dbReference>
<dbReference type="GO" id="GO:0005737">
    <property type="term" value="C:cytoplasm"/>
    <property type="evidence" value="ECO:0007669"/>
    <property type="project" value="TreeGrafter"/>
</dbReference>
<name>A0A699J462_TANCI</name>
<feature type="compositionally biased region" description="Polar residues" evidence="1">
    <location>
        <begin position="103"/>
        <end position="113"/>
    </location>
</feature>